<dbReference type="STRING" id="35525.A0A0P6AIH8"/>
<dbReference type="InterPro" id="IPR008930">
    <property type="entry name" value="Terpenoid_cyclase/PrenylTrfase"/>
</dbReference>
<dbReference type="CDD" id="cd02895">
    <property type="entry name" value="GGTase-I"/>
    <property type="match status" value="1"/>
</dbReference>
<evidence type="ECO:0000256" key="5">
    <source>
        <dbReference type="ARBA" id="ARBA00020603"/>
    </source>
</evidence>
<evidence type="ECO:0000256" key="2">
    <source>
        <dbReference type="ARBA" id="ARBA00001947"/>
    </source>
</evidence>
<feature type="domain" description="Prenyltransferase alpha-alpha toroid" evidence="16">
    <location>
        <begin position="7"/>
        <end position="347"/>
    </location>
</feature>
<proteinExistence type="inferred from homology"/>
<dbReference type="PANTHER" id="PTHR11774">
    <property type="entry name" value="GERANYLGERANYL TRANSFERASE TYPE BETA SUBUNIT"/>
    <property type="match status" value="1"/>
</dbReference>
<evidence type="ECO:0000259" key="16">
    <source>
        <dbReference type="Pfam" id="PF00432"/>
    </source>
</evidence>
<dbReference type="AlphaFoldDB" id="A0A0P6AIH8"/>
<dbReference type="PANTHER" id="PTHR11774:SF4">
    <property type="entry name" value="GERANYLGERANYL TRANSFERASE TYPE-1 SUBUNIT BETA"/>
    <property type="match status" value="1"/>
</dbReference>
<evidence type="ECO:0000256" key="1">
    <source>
        <dbReference type="ARBA" id="ARBA00001946"/>
    </source>
</evidence>
<comment type="similarity">
    <text evidence="3">Belongs to the protein prenyltransferase subunit beta family.</text>
</comment>
<evidence type="ECO:0000256" key="8">
    <source>
        <dbReference type="ARBA" id="ARBA00022723"/>
    </source>
</evidence>
<dbReference type="OrthoDB" id="24893at2759"/>
<comment type="catalytic activity">
    <reaction evidence="13">
        <text>geranylgeranyl diphosphate + L-cysteinyl-[protein] = S-geranylgeranyl-L-cysteinyl-[protein] + diphosphate</text>
        <dbReference type="Rhea" id="RHEA:21240"/>
        <dbReference type="Rhea" id="RHEA-COMP:10131"/>
        <dbReference type="Rhea" id="RHEA-COMP:11537"/>
        <dbReference type="ChEBI" id="CHEBI:29950"/>
        <dbReference type="ChEBI" id="CHEBI:33019"/>
        <dbReference type="ChEBI" id="CHEBI:57533"/>
        <dbReference type="ChEBI" id="CHEBI:86021"/>
        <dbReference type="EC" id="2.5.1.59"/>
    </reaction>
</comment>
<keyword evidence="8" id="KW-0479">Metal-binding</keyword>
<protein>
    <recommendedName>
        <fullName evidence="5">Geranylgeranyl transferase type-1 subunit beta</fullName>
        <ecNumber evidence="4">2.5.1.59</ecNumber>
    </recommendedName>
    <alternativeName>
        <fullName evidence="12">Geranylgeranyl transferase type I subunit beta</fullName>
    </alternativeName>
    <alternativeName>
        <fullName evidence="15">Type I protein geranyl-geranyltransferase subunit beta</fullName>
    </alternativeName>
</protein>
<comment type="cofactor">
    <cofactor evidence="1">
        <name>Mg(2+)</name>
        <dbReference type="ChEBI" id="CHEBI:18420"/>
    </cofactor>
</comment>
<sequence length="363" mass="40365">MDDCKEFTKEKHAKYFLRCLNALPSSLVSLDSIRLSISFFAISGLDVLGRLDLLDKHREEYINWIYLFQILPNQDDESLERCGFRGSLAATLSLESHSPSHVGRSVNIGTVSSHPLDTSHITMTYAAINTLLILGDDLGRLQRKGILAGVKALQLENGSFAATLEGSESDVRFVYCACSICYILQDWSAINIETTTNYIINSISYDGAIGQDKNQEGHAGLTFCGIAALSLMGTLDSALNLKQKAKLVRWLVSRQQSGFQGRPNKLPVDTCYSFWVPATLKILGAHQFIDRKRNRQFVLDTQCNVVGGLSKWIDHSSDPLHSYLGLAGLSVCEDTDLVEMIHPALNVTMRAFNHWKKLTSEFI</sequence>
<evidence type="ECO:0000256" key="13">
    <source>
        <dbReference type="ARBA" id="ARBA00050428"/>
    </source>
</evidence>
<organism evidence="17 18">
    <name type="scientific">Daphnia magna</name>
    <dbReference type="NCBI Taxonomy" id="35525"/>
    <lineage>
        <taxon>Eukaryota</taxon>
        <taxon>Metazoa</taxon>
        <taxon>Ecdysozoa</taxon>
        <taxon>Arthropoda</taxon>
        <taxon>Crustacea</taxon>
        <taxon>Branchiopoda</taxon>
        <taxon>Diplostraca</taxon>
        <taxon>Cladocera</taxon>
        <taxon>Anomopoda</taxon>
        <taxon>Daphniidae</taxon>
        <taxon>Daphnia</taxon>
    </lineage>
</organism>
<evidence type="ECO:0000256" key="10">
    <source>
        <dbReference type="ARBA" id="ARBA00022833"/>
    </source>
</evidence>
<dbReference type="Pfam" id="PF00432">
    <property type="entry name" value="Prenyltrans"/>
    <property type="match status" value="1"/>
</dbReference>
<dbReference type="InterPro" id="IPR041960">
    <property type="entry name" value="GGTase_I_beta"/>
</dbReference>
<comment type="subunit">
    <text evidence="14">Heterodimer of FNTA and PGGT1B. PGGT1B mediates interaction with substrate peptides.</text>
</comment>
<comment type="caution">
    <text evidence="17">The sequence shown here is derived from an EMBL/GenBank/DDBJ whole genome shotgun (WGS) entry which is preliminary data.</text>
</comment>
<name>A0A0P6AIH8_9CRUS</name>
<dbReference type="InterPro" id="IPR001330">
    <property type="entry name" value="Prenyltrans"/>
</dbReference>
<dbReference type="Proteomes" id="UP000076858">
    <property type="component" value="Unassembled WGS sequence"/>
</dbReference>
<comment type="cofactor">
    <cofactor evidence="2">
        <name>Zn(2+)</name>
        <dbReference type="ChEBI" id="CHEBI:29105"/>
    </cofactor>
</comment>
<evidence type="ECO:0000256" key="3">
    <source>
        <dbReference type="ARBA" id="ARBA00010497"/>
    </source>
</evidence>
<keyword evidence="11" id="KW-0460">Magnesium</keyword>
<accession>A0A0P6AIH8</accession>
<evidence type="ECO:0000256" key="6">
    <source>
        <dbReference type="ARBA" id="ARBA00022602"/>
    </source>
</evidence>
<evidence type="ECO:0000256" key="11">
    <source>
        <dbReference type="ARBA" id="ARBA00022842"/>
    </source>
</evidence>
<evidence type="ECO:0000256" key="9">
    <source>
        <dbReference type="ARBA" id="ARBA00022737"/>
    </source>
</evidence>
<gene>
    <name evidence="17" type="ORF">APZ42_022525</name>
</gene>
<dbReference type="InterPro" id="IPR045089">
    <property type="entry name" value="PGGT1B-like"/>
</dbReference>
<evidence type="ECO:0000256" key="12">
    <source>
        <dbReference type="ARBA" id="ARBA00031713"/>
    </source>
</evidence>
<evidence type="ECO:0000313" key="17">
    <source>
        <dbReference type="EMBL" id="KZS12431.1"/>
    </source>
</evidence>
<keyword evidence="7 17" id="KW-0808">Transferase</keyword>
<dbReference type="SUPFAM" id="SSF48239">
    <property type="entry name" value="Terpenoid cyclases/Protein prenyltransferases"/>
    <property type="match status" value="1"/>
</dbReference>
<reference evidence="17 18" key="1">
    <citation type="submission" date="2016-03" db="EMBL/GenBank/DDBJ databases">
        <title>EvidentialGene: Evidence-directed Construction of Genes on Genomes.</title>
        <authorList>
            <person name="Gilbert D.G."/>
            <person name="Choi J.-H."/>
            <person name="Mockaitis K."/>
            <person name="Colbourne J."/>
            <person name="Pfrender M."/>
        </authorList>
    </citation>
    <scope>NUCLEOTIDE SEQUENCE [LARGE SCALE GENOMIC DNA]</scope>
    <source>
        <strain evidence="17 18">Xinb3</strain>
        <tissue evidence="17">Complete organism</tissue>
    </source>
</reference>
<evidence type="ECO:0000256" key="15">
    <source>
        <dbReference type="ARBA" id="ARBA00078363"/>
    </source>
</evidence>
<dbReference type="EMBL" id="LRGB01001361">
    <property type="protein sequence ID" value="KZS12431.1"/>
    <property type="molecule type" value="Genomic_DNA"/>
</dbReference>
<dbReference type="FunFam" id="1.50.10.20:FF:000005">
    <property type="entry name" value="Geranylgeranyl transferase type-1 subunit beta"/>
    <property type="match status" value="1"/>
</dbReference>
<dbReference type="EC" id="2.5.1.59" evidence="4"/>
<dbReference type="GO" id="GO:0004662">
    <property type="term" value="F:CAAX-protein geranylgeranyltransferase activity"/>
    <property type="evidence" value="ECO:0007669"/>
    <property type="project" value="UniProtKB-EC"/>
</dbReference>
<keyword evidence="10" id="KW-0862">Zinc</keyword>
<keyword evidence="18" id="KW-1185">Reference proteome</keyword>
<dbReference type="GO" id="GO:0046872">
    <property type="term" value="F:metal ion binding"/>
    <property type="evidence" value="ECO:0007669"/>
    <property type="project" value="UniProtKB-KW"/>
</dbReference>
<evidence type="ECO:0000256" key="4">
    <source>
        <dbReference type="ARBA" id="ARBA00012700"/>
    </source>
</evidence>
<dbReference type="Gene3D" id="1.50.10.20">
    <property type="match status" value="1"/>
</dbReference>
<keyword evidence="9" id="KW-0677">Repeat</keyword>
<evidence type="ECO:0000313" key="18">
    <source>
        <dbReference type="Proteomes" id="UP000076858"/>
    </source>
</evidence>
<dbReference type="GO" id="GO:0005953">
    <property type="term" value="C:CAAX-protein geranylgeranyltransferase complex"/>
    <property type="evidence" value="ECO:0007669"/>
    <property type="project" value="InterPro"/>
</dbReference>
<keyword evidence="6" id="KW-0637">Prenyltransferase</keyword>
<evidence type="ECO:0000256" key="7">
    <source>
        <dbReference type="ARBA" id="ARBA00022679"/>
    </source>
</evidence>
<evidence type="ECO:0000256" key="14">
    <source>
        <dbReference type="ARBA" id="ARBA00065714"/>
    </source>
</evidence>